<dbReference type="Pfam" id="PF00873">
    <property type="entry name" value="ACR_tran"/>
    <property type="match status" value="1"/>
</dbReference>
<dbReference type="Proteomes" id="UP000184096">
    <property type="component" value="Chromosome I"/>
</dbReference>
<keyword evidence="6 9" id="KW-0812">Transmembrane</keyword>
<dbReference type="InterPro" id="IPR027463">
    <property type="entry name" value="AcrB_DN_DC_subdom"/>
</dbReference>
<name>A0A1M7STZ3_9BRAD</name>
<keyword evidence="12" id="KW-1185">Reference proteome</keyword>
<evidence type="ECO:0000256" key="9">
    <source>
        <dbReference type="RuleBase" id="RU364070"/>
    </source>
</evidence>
<protein>
    <recommendedName>
        <fullName evidence="9">Efflux pump membrane transporter</fullName>
    </recommendedName>
</protein>
<dbReference type="InterPro" id="IPR000731">
    <property type="entry name" value="SSD"/>
</dbReference>
<evidence type="ECO:0000256" key="7">
    <source>
        <dbReference type="ARBA" id="ARBA00022989"/>
    </source>
</evidence>
<organism evidence="11 12">
    <name type="scientific">Bradyrhizobium erythrophlei</name>
    <dbReference type="NCBI Taxonomy" id="1437360"/>
    <lineage>
        <taxon>Bacteria</taxon>
        <taxon>Pseudomonadati</taxon>
        <taxon>Pseudomonadota</taxon>
        <taxon>Alphaproteobacteria</taxon>
        <taxon>Hyphomicrobiales</taxon>
        <taxon>Nitrobacteraceae</taxon>
        <taxon>Bradyrhizobium</taxon>
    </lineage>
</organism>
<dbReference type="EMBL" id="LT670849">
    <property type="protein sequence ID" value="SHN61870.1"/>
    <property type="molecule type" value="Genomic_DNA"/>
</dbReference>
<dbReference type="InterPro" id="IPR004764">
    <property type="entry name" value="MdtF-like"/>
</dbReference>
<dbReference type="GO" id="GO:0005886">
    <property type="term" value="C:plasma membrane"/>
    <property type="evidence" value="ECO:0007669"/>
    <property type="project" value="UniProtKB-SubCell"/>
</dbReference>
<dbReference type="GO" id="GO:0009636">
    <property type="term" value="P:response to toxic substance"/>
    <property type="evidence" value="ECO:0007669"/>
    <property type="project" value="UniProtKB-ARBA"/>
</dbReference>
<dbReference type="RefSeq" id="WP_072816023.1">
    <property type="nucleotide sequence ID" value="NZ_LT670849.1"/>
</dbReference>
<comment type="similarity">
    <text evidence="2 9">Belongs to the resistance-nodulation-cell division (RND) (TC 2.A.6) family.</text>
</comment>
<reference evidence="12" key="1">
    <citation type="submission" date="2016-11" db="EMBL/GenBank/DDBJ databases">
        <authorList>
            <person name="Varghese N."/>
            <person name="Submissions S."/>
        </authorList>
    </citation>
    <scope>NUCLEOTIDE SEQUENCE [LARGE SCALE GENOMIC DNA]</scope>
    <source>
        <strain evidence="12">GAS401</strain>
    </source>
</reference>
<dbReference type="PANTHER" id="PTHR32063:SF11">
    <property type="entry name" value="CATION OR DRUG EFFLUX SYSTEM PROTEIN"/>
    <property type="match status" value="1"/>
</dbReference>
<evidence type="ECO:0000259" key="10">
    <source>
        <dbReference type="PROSITE" id="PS50156"/>
    </source>
</evidence>
<feature type="transmembrane region" description="Helical" evidence="9">
    <location>
        <begin position="341"/>
        <end position="360"/>
    </location>
</feature>
<dbReference type="PRINTS" id="PR00702">
    <property type="entry name" value="ACRIFLAVINRP"/>
</dbReference>
<dbReference type="GO" id="GO:0015562">
    <property type="term" value="F:efflux transmembrane transporter activity"/>
    <property type="evidence" value="ECO:0007669"/>
    <property type="project" value="InterPro"/>
</dbReference>
<evidence type="ECO:0000313" key="12">
    <source>
        <dbReference type="Proteomes" id="UP000184096"/>
    </source>
</evidence>
<dbReference type="SUPFAM" id="SSF82693">
    <property type="entry name" value="Multidrug efflux transporter AcrB pore domain, PN1, PN2, PC1 and PC2 subdomains"/>
    <property type="match status" value="4"/>
</dbReference>
<feature type="transmembrane region" description="Helical" evidence="9">
    <location>
        <begin position="438"/>
        <end position="458"/>
    </location>
</feature>
<proteinExistence type="inferred from homology"/>
<dbReference type="Gene3D" id="3.30.70.1430">
    <property type="entry name" value="Multidrug efflux transporter AcrB pore domain"/>
    <property type="match status" value="2"/>
</dbReference>
<dbReference type="SUPFAM" id="SSF82866">
    <property type="entry name" value="Multidrug efflux transporter AcrB transmembrane domain"/>
    <property type="match status" value="2"/>
</dbReference>
<evidence type="ECO:0000256" key="1">
    <source>
        <dbReference type="ARBA" id="ARBA00004429"/>
    </source>
</evidence>
<feature type="transmembrane region" description="Helical" evidence="9">
    <location>
        <begin position="394"/>
        <end position="417"/>
    </location>
</feature>
<evidence type="ECO:0000256" key="2">
    <source>
        <dbReference type="ARBA" id="ARBA00010942"/>
    </source>
</evidence>
<feature type="transmembrane region" description="Helical" evidence="9">
    <location>
        <begin position="931"/>
        <end position="952"/>
    </location>
</feature>
<dbReference type="Gene3D" id="1.20.1640.10">
    <property type="entry name" value="Multidrug efflux transporter AcrB transmembrane domain"/>
    <property type="match status" value="2"/>
</dbReference>
<feature type="transmembrane region" description="Helical" evidence="9">
    <location>
        <begin position="12"/>
        <end position="33"/>
    </location>
</feature>
<evidence type="ECO:0000256" key="8">
    <source>
        <dbReference type="ARBA" id="ARBA00023136"/>
    </source>
</evidence>
<accession>A0A1M7STZ3</accession>
<evidence type="ECO:0000313" key="11">
    <source>
        <dbReference type="EMBL" id="SHN61870.1"/>
    </source>
</evidence>
<feature type="transmembrane region" description="Helical" evidence="9">
    <location>
        <begin position="470"/>
        <end position="497"/>
    </location>
</feature>
<keyword evidence="5 9" id="KW-0997">Cell inner membrane</keyword>
<dbReference type="Gene3D" id="3.30.2090.10">
    <property type="entry name" value="Multidrug efflux transporter AcrB TolC docking domain, DN and DC subdomains"/>
    <property type="match status" value="2"/>
</dbReference>
<dbReference type="GO" id="GO:0042910">
    <property type="term" value="F:xenobiotic transmembrane transporter activity"/>
    <property type="evidence" value="ECO:0007669"/>
    <property type="project" value="TreeGrafter"/>
</dbReference>
<dbReference type="NCBIfam" id="TIGR00915">
    <property type="entry name" value="2A0602"/>
    <property type="match status" value="1"/>
</dbReference>
<dbReference type="OrthoDB" id="9807350at2"/>
<feature type="domain" description="SSD" evidence="10">
    <location>
        <begin position="366"/>
        <end position="495"/>
    </location>
</feature>
<dbReference type="AlphaFoldDB" id="A0A1M7STZ3"/>
<dbReference type="PANTHER" id="PTHR32063">
    <property type="match status" value="1"/>
</dbReference>
<dbReference type="NCBIfam" id="NF000282">
    <property type="entry name" value="RND_permease_1"/>
    <property type="match status" value="1"/>
</dbReference>
<keyword evidence="7 9" id="KW-1133">Transmembrane helix</keyword>
<keyword evidence="8 9" id="KW-0472">Membrane</keyword>
<keyword evidence="3 9" id="KW-0813">Transport</keyword>
<feature type="transmembrane region" description="Helical" evidence="9">
    <location>
        <begin position="367"/>
        <end position="388"/>
    </location>
</feature>
<dbReference type="SUPFAM" id="SSF82714">
    <property type="entry name" value="Multidrug efflux transporter AcrB TolC docking domain, DN and DC subdomains"/>
    <property type="match status" value="2"/>
</dbReference>
<evidence type="ECO:0000256" key="6">
    <source>
        <dbReference type="ARBA" id="ARBA00022692"/>
    </source>
</evidence>
<dbReference type="Gene3D" id="3.30.70.1320">
    <property type="entry name" value="Multidrug efflux transporter AcrB pore domain like"/>
    <property type="match status" value="1"/>
</dbReference>
<dbReference type="Gene3D" id="3.30.70.1440">
    <property type="entry name" value="Multidrug efflux transporter AcrB pore domain"/>
    <property type="match status" value="1"/>
</dbReference>
<keyword evidence="4" id="KW-1003">Cell membrane</keyword>
<evidence type="ECO:0000256" key="3">
    <source>
        <dbReference type="ARBA" id="ARBA00022448"/>
    </source>
</evidence>
<dbReference type="PROSITE" id="PS50156">
    <property type="entry name" value="SSD"/>
    <property type="match status" value="1"/>
</dbReference>
<evidence type="ECO:0000256" key="4">
    <source>
        <dbReference type="ARBA" id="ARBA00022475"/>
    </source>
</evidence>
<feature type="transmembrane region" description="Helical" evidence="9">
    <location>
        <begin position="1012"/>
        <end position="1034"/>
    </location>
</feature>
<dbReference type="InterPro" id="IPR001036">
    <property type="entry name" value="Acrflvin-R"/>
</dbReference>
<sequence>MTHSFIDRPIFATVLSVFVTLIGLGALAILPIAQYPQIVPPTVQITTSYPGASADVVSRTVATPLEQDINGVENMIYMNSQSTGDGKLTITVTFRIGTDLNVAQMLTQNRVQDALPRLPEDVQRLGVQVRKATPNILLAVHLSSPDSSRDLLYISNYATLHVKDALTRLPGVGDVQIFAGREYAMRIWLDPDKVAAHNLNANEVLTALRAQNIQVSAGILNQPPVATKQAYQLNVQALGRLSTPEQFASIVLKADGEGRVTRLRDVGRVEIGASDYGSTAFMDRDPGLPLLIFAQPGANSLAVDHEVLDAMQTLAKDFPPGLAYTIIYDPTIFVGKSVDEVIKTIFVAILLVVGVVFLFLQSWRAAIIPVIAIPVSLVGTFTFLYALGISLNNLSLFGLVLAVGIVVDDAIVVVENVERNLERGMQPAEAAHVTMREVGGALISIALTLCAVFVPSAFLSGITGQFFRQFAVTIAASTLISCFVSLTLSPALCAVLFKAHEPGHAARRSRIARWVQAAFDRFNFGFNWLSTAYGRLTRRLLQITGVVLAVYLVLIGIAGLQFARAPTGFIPEQDQGYLITVLQLPPGATLDRTEAVVEKAIDIIMSTPGVEHVAPFAGLDATTFTIASNAATIFSGLPSLYNHEVKGVTAASVLADLRKRLSVIQEAHVLTIPPPPVQGIGNAGGFKMMVQDRAGLGSDALSKASQTLVAAANKDPSFAGVFTLFGTRSPSVYADIDREKAEKVGLTPTDVFSTLQLYLGSQYVNDFNYLGRTYQVIAQADGSFRQGPQDIARLKARNSSGEMVPVGTVARMKSESMPYRVPRYDLFPAAEVMGVAAPGVATGSALQRMEELAREVLPPGIGFEWTELAFQQQLPGTSSLLVFGAAALFVFLVLAAQYESWNLPLAVVMIVPMCLLASVTGLLMRGMPIDVLAQIGFVVLVGLAAKNAILIVEFARQTEESGVSPAEAAITAARTRLRPILMTSLAFIFGVAPLVVATGAGSEMRQSLGTAVFSGMLGVTAFGLLFTPAFYTIVRKIGRKDAKSSAQATHVVAAGDDHASGAKAA</sequence>
<evidence type="ECO:0000256" key="5">
    <source>
        <dbReference type="ARBA" id="ARBA00022519"/>
    </source>
</evidence>
<comment type="subcellular location">
    <subcellularLocation>
        <location evidence="1 9">Cell inner membrane</location>
        <topology evidence="1 9">Multi-pass membrane protein</topology>
    </subcellularLocation>
</comment>
<feature type="transmembrane region" description="Helical" evidence="9">
    <location>
        <begin position="880"/>
        <end position="898"/>
    </location>
</feature>
<feature type="transmembrane region" description="Helical" evidence="9">
    <location>
        <begin position="540"/>
        <end position="563"/>
    </location>
</feature>
<feature type="transmembrane region" description="Helical" evidence="9">
    <location>
        <begin position="980"/>
        <end position="1000"/>
    </location>
</feature>
<dbReference type="FunFam" id="3.30.70.1430:FF:000001">
    <property type="entry name" value="Efflux pump membrane transporter"/>
    <property type="match status" value="1"/>
</dbReference>
<gene>
    <name evidence="11" type="ORF">SAMN05444170_0196</name>
</gene>
<feature type="transmembrane region" description="Helical" evidence="9">
    <location>
        <begin position="905"/>
        <end position="925"/>
    </location>
</feature>
<dbReference type="FunFam" id="1.20.1640.10:FF:000001">
    <property type="entry name" value="Efflux pump membrane transporter"/>
    <property type="match status" value="1"/>
</dbReference>